<dbReference type="Gene3D" id="3.40.50.360">
    <property type="match status" value="1"/>
</dbReference>
<dbReference type="AlphaFoldDB" id="A0A135L4Z0"/>
<proteinExistence type="predicted"/>
<accession>A0A135L4Z0</accession>
<feature type="domain" description="NADPH-dependent FMN reductase-like" evidence="3">
    <location>
        <begin position="1"/>
        <end position="125"/>
    </location>
</feature>
<dbReference type="Proteomes" id="UP000070352">
    <property type="component" value="Unassembled WGS sequence"/>
</dbReference>
<keyword evidence="1" id="KW-0285">Flavoprotein</keyword>
<dbReference type="PANTHER" id="PTHR43278:SF4">
    <property type="entry name" value="NAD(P)H-DEPENDENT FMN-CONTAINING OXIDOREDUCTASE YWQN-RELATED"/>
    <property type="match status" value="1"/>
</dbReference>
<evidence type="ECO:0000256" key="1">
    <source>
        <dbReference type="ARBA" id="ARBA00022630"/>
    </source>
</evidence>
<reference evidence="4 5" key="1">
    <citation type="submission" date="2016-02" db="EMBL/GenBank/DDBJ databases">
        <title>Draft Genome for Tepidibacillus decaturensis nov. sp. Strain Z9, an Anaerobic, Moderately Thermophilic and Heterotrophic Bacterium from Deep Subsurface of the Illinois Basin, USA.</title>
        <authorList>
            <person name="Dong Y."/>
            <person name="Chang J.Y."/>
            <person name="Sanford R."/>
            <person name="Fouke B.W."/>
        </authorList>
    </citation>
    <scope>NUCLEOTIDE SEQUENCE [LARGE SCALE GENOMIC DNA]</scope>
    <source>
        <strain evidence="4 5">Z9</strain>
    </source>
</reference>
<evidence type="ECO:0000313" key="5">
    <source>
        <dbReference type="Proteomes" id="UP000070352"/>
    </source>
</evidence>
<dbReference type="STRING" id="1413211.U473_08410"/>
<dbReference type="RefSeq" id="WP_068725251.1">
    <property type="nucleotide sequence ID" value="NZ_LSKU01000001.1"/>
</dbReference>
<dbReference type="GO" id="GO:0016491">
    <property type="term" value="F:oxidoreductase activity"/>
    <property type="evidence" value="ECO:0007669"/>
    <property type="project" value="InterPro"/>
</dbReference>
<keyword evidence="2" id="KW-0288">FMN</keyword>
<evidence type="ECO:0000313" key="4">
    <source>
        <dbReference type="EMBL" id="KXG44026.1"/>
    </source>
</evidence>
<dbReference type="InterPro" id="IPR005025">
    <property type="entry name" value="FMN_Rdtase-like_dom"/>
</dbReference>
<dbReference type="OrthoDB" id="9805976at2"/>
<sequence>MKLLTLYGSSRKNGNSESLTKVLLQELNKEDYHEIYLMDYHIKPIVDKRHSEEGFQPVEDDYEEIARKMLNHQAVLFVTPLYWYGMSGHLKNFIDRWTGSLRSKEYDFKEIMKGKKMYVLIVGGPASPLTGLPLVQQFQLIAQFLQIEFAGYVIGKGVKPKEVLEDEDSILAAKQLGKK</sequence>
<dbReference type="InterPro" id="IPR029039">
    <property type="entry name" value="Flavoprotein-like_sf"/>
</dbReference>
<dbReference type="Pfam" id="PF03358">
    <property type="entry name" value="FMN_red"/>
    <property type="match status" value="1"/>
</dbReference>
<organism evidence="4 5">
    <name type="scientific">Tepidibacillus decaturensis</name>
    <dbReference type="NCBI Taxonomy" id="1413211"/>
    <lineage>
        <taxon>Bacteria</taxon>
        <taxon>Bacillati</taxon>
        <taxon>Bacillota</taxon>
        <taxon>Bacilli</taxon>
        <taxon>Bacillales</taxon>
        <taxon>Bacillaceae</taxon>
        <taxon>Tepidibacillus</taxon>
    </lineage>
</organism>
<keyword evidence="5" id="KW-1185">Reference proteome</keyword>
<dbReference type="EMBL" id="LSKU01000001">
    <property type="protein sequence ID" value="KXG44026.1"/>
    <property type="molecule type" value="Genomic_DNA"/>
</dbReference>
<gene>
    <name evidence="4" type="ORF">U473_08410</name>
</gene>
<dbReference type="PANTHER" id="PTHR43278">
    <property type="entry name" value="NAD(P)H-DEPENDENT FMN-CONTAINING OXIDOREDUCTASE YWQN-RELATED"/>
    <property type="match status" value="1"/>
</dbReference>
<comment type="caution">
    <text evidence="4">The sequence shown here is derived from an EMBL/GenBank/DDBJ whole genome shotgun (WGS) entry which is preliminary data.</text>
</comment>
<protein>
    <submittedName>
        <fullName evidence="4">NAD(P)H-dependent oxidoreductase</fullName>
    </submittedName>
</protein>
<name>A0A135L4Z0_9BACI</name>
<evidence type="ECO:0000256" key="2">
    <source>
        <dbReference type="ARBA" id="ARBA00022643"/>
    </source>
</evidence>
<dbReference type="InterPro" id="IPR051796">
    <property type="entry name" value="ISF_SsuE-like"/>
</dbReference>
<evidence type="ECO:0000259" key="3">
    <source>
        <dbReference type="Pfam" id="PF03358"/>
    </source>
</evidence>
<dbReference type="SUPFAM" id="SSF52218">
    <property type="entry name" value="Flavoproteins"/>
    <property type="match status" value="1"/>
</dbReference>